<evidence type="ECO:0000313" key="14">
    <source>
        <dbReference type="Proteomes" id="UP000321567"/>
    </source>
</evidence>
<feature type="transmembrane region" description="Helical" evidence="12">
    <location>
        <begin position="193"/>
        <end position="218"/>
    </location>
</feature>
<feature type="transmembrane region" description="Helical" evidence="12">
    <location>
        <begin position="434"/>
        <end position="456"/>
    </location>
</feature>
<keyword evidence="5 12" id="KW-0812">Transmembrane</keyword>
<feature type="transmembrane region" description="Helical" evidence="12">
    <location>
        <begin position="346"/>
        <end position="366"/>
    </location>
</feature>
<proteinExistence type="inferred from homology"/>
<dbReference type="InterPro" id="IPR004772">
    <property type="entry name" value="TrkH"/>
</dbReference>
<feature type="transmembrane region" description="Helical" evidence="12">
    <location>
        <begin position="468"/>
        <end position="491"/>
    </location>
</feature>
<comment type="similarity">
    <text evidence="10">Belongs to the TrkH potassium transport family.</text>
</comment>
<keyword evidence="3 10" id="KW-1003">Cell membrane</keyword>
<evidence type="ECO:0000256" key="5">
    <source>
        <dbReference type="ARBA" id="ARBA00022692"/>
    </source>
</evidence>
<dbReference type="OrthoDB" id="9810952at2"/>
<dbReference type="RefSeq" id="WP_147162438.1">
    <property type="nucleotide sequence ID" value="NZ_BJZO01000008.1"/>
</dbReference>
<dbReference type="GO" id="GO:0046872">
    <property type="term" value="F:metal ion binding"/>
    <property type="evidence" value="ECO:0007669"/>
    <property type="project" value="UniProtKB-KW"/>
</dbReference>
<evidence type="ECO:0000256" key="7">
    <source>
        <dbReference type="ARBA" id="ARBA00022989"/>
    </source>
</evidence>
<evidence type="ECO:0000256" key="4">
    <source>
        <dbReference type="ARBA" id="ARBA00022538"/>
    </source>
</evidence>
<feature type="transmembrane region" description="Helical" evidence="12">
    <location>
        <begin position="251"/>
        <end position="270"/>
    </location>
</feature>
<feature type="binding site" evidence="11">
    <location>
        <position position="448"/>
    </location>
    <ligand>
        <name>K(+)</name>
        <dbReference type="ChEBI" id="CHEBI:29103"/>
    </ligand>
</feature>
<feature type="transmembrane region" description="Helical" evidence="12">
    <location>
        <begin position="56"/>
        <end position="75"/>
    </location>
</feature>
<keyword evidence="8 10" id="KW-0406">Ion transport</keyword>
<evidence type="ECO:0000256" key="2">
    <source>
        <dbReference type="ARBA" id="ARBA00022448"/>
    </source>
</evidence>
<feature type="binding site" evidence="11">
    <location>
        <position position="447"/>
    </location>
    <ligand>
        <name>K(+)</name>
        <dbReference type="ChEBI" id="CHEBI:29103"/>
    </ligand>
</feature>
<feature type="transmembrane region" description="Helical" evidence="12">
    <location>
        <begin position="313"/>
        <end position="334"/>
    </location>
</feature>
<feature type="transmembrane region" description="Helical" evidence="12">
    <location>
        <begin position="150"/>
        <end position="172"/>
    </location>
</feature>
<dbReference type="PANTHER" id="PTHR32024">
    <property type="entry name" value="TRK SYSTEM POTASSIUM UPTAKE PROTEIN TRKG-RELATED"/>
    <property type="match status" value="1"/>
</dbReference>
<reference evidence="13 14" key="1">
    <citation type="submission" date="2019-07" db="EMBL/GenBank/DDBJ databases">
        <title>Whole genome shotgun sequence of Rhodospirillum oryzae NBRC 107573.</title>
        <authorList>
            <person name="Hosoyama A."/>
            <person name="Uohara A."/>
            <person name="Ohji S."/>
            <person name="Ichikawa N."/>
        </authorList>
    </citation>
    <scope>NUCLEOTIDE SEQUENCE [LARGE SCALE GENOMIC DNA]</scope>
    <source>
        <strain evidence="13 14">NBRC 107573</strain>
    </source>
</reference>
<comment type="caution">
    <text evidence="13">The sequence shown here is derived from an EMBL/GenBank/DDBJ whole genome shotgun (WGS) entry which is preliminary data.</text>
</comment>
<comment type="function">
    <text evidence="10">Low-affinity potassium transport system. Interacts with Trk system potassium uptake protein TrkA.</text>
</comment>
<keyword evidence="4 10" id="KW-0633">Potassium transport</keyword>
<dbReference type="InterPro" id="IPR003445">
    <property type="entry name" value="Cat_transpt"/>
</dbReference>
<evidence type="ECO:0000256" key="8">
    <source>
        <dbReference type="ARBA" id="ARBA00023065"/>
    </source>
</evidence>
<evidence type="ECO:0000256" key="1">
    <source>
        <dbReference type="ARBA" id="ARBA00004651"/>
    </source>
</evidence>
<feature type="binding site" evidence="11">
    <location>
        <position position="128"/>
    </location>
    <ligand>
        <name>K(+)</name>
        <dbReference type="ChEBI" id="CHEBI:29103"/>
    </ligand>
</feature>
<dbReference type="EMBL" id="BJZO01000008">
    <property type="protein sequence ID" value="GEO80385.1"/>
    <property type="molecule type" value="Genomic_DNA"/>
</dbReference>
<evidence type="ECO:0000256" key="9">
    <source>
        <dbReference type="ARBA" id="ARBA00023136"/>
    </source>
</evidence>
<dbReference type="PIRSF" id="PIRSF006247">
    <property type="entry name" value="TrkH"/>
    <property type="match status" value="1"/>
</dbReference>
<name>A0A512H4J4_9PROT</name>
<keyword evidence="14" id="KW-1185">Reference proteome</keyword>
<evidence type="ECO:0000313" key="13">
    <source>
        <dbReference type="EMBL" id="GEO80385.1"/>
    </source>
</evidence>
<feature type="binding site" evidence="11">
    <location>
        <position position="129"/>
    </location>
    <ligand>
        <name>K(+)</name>
        <dbReference type="ChEBI" id="CHEBI:29103"/>
    </ligand>
</feature>
<feature type="transmembrane region" description="Helical" evidence="12">
    <location>
        <begin position="405"/>
        <end position="427"/>
    </location>
</feature>
<evidence type="ECO:0000256" key="10">
    <source>
        <dbReference type="PIRNR" id="PIRNR006247"/>
    </source>
</evidence>
<organism evidence="13 14">
    <name type="scientific">Pararhodospirillum oryzae</name>
    <dbReference type="NCBI Taxonomy" id="478448"/>
    <lineage>
        <taxon>Bacteria</taxon>
        <taxon>Pseudomonadati</taxon>
        <taxon>Pseudomonadota</taxon>
        <taxon>Alphaproteobacteria</taxon>
        <taxon>Rhodospirillales</taxon>
        <taxon>Rhodospirillaceae</taxon>
        <taxon>Pararhodospirillum</taxon>
    </lineage>
</organism>
<sequence length="498" mass="53055">MAPSAPRDVALAGLRLGSVDLVPVLFVLGLLVTGLGVAMLAPALLDALVHDKDWGAFLQAAGISVFVGLLLVLGNHRPHLRLNLRQGFVLTALAWVTLGVVGSLPFMLSAESMSFSDAYFESVSGLTTTGSTVMSGLDTQPPGLLFWRALLQWIGGIGIIGMAIVLLPALRVGGMQLFRMESSDTTEHGLTRIGALGVSITAIYIALTILITIGYLVAGSTPFDAVCLAFSTVSTGGYANSDASLAGMTTLGLWISTLGMMMGSLPFPLYARAVRGNPLILWRDHQVRGFVIFLVTCWLAVAGWRWLTTDVEFFKALTAAAFNLTSIVSTTGYASEDYTLWGSYPVLMVFMLTFVGGCTGSTAGGIKMFRLQISLKILRTHIRRRHLPNAVILPTYGGRPIDDDISVSVLLFFFAMGSTTSLIALILTATGLDWVTALTGAATAICNVGPGLGPIIGPVGNFAPLPDVAKWVLSFAMVLGRLEFFTVLVLLDRRFWTA</sequence>
<accession>A0A512H4J4</accession>
<gene>
    <name evidence="13" type="ORF">ROR02_05160</name>
</gene>
<keyword evidence="7 12" id="KW-1133">Transmembrane helix</keyword>
<evidence type="ECO:0000256" key="11">
    <source>
        <dbReference type="PIRSR" id="PIRSR006247-1"/>
    </source>
</evidence>
<feature type="transmembrane region" description="Helical" evidence="12">
    <location>
        <begin position="21"/>
        <end position="44"/>
    </location>
</feature>
<dbReference type="GO" id="GO:0005886">
    <property type="term" value="C:plasma membrane"/>
    <property type="evidence" value="ECO:0007669"/>
    <property type="project" value="UniProtKB-SubCell"/>
</dbReference>
<dbReference type="PANTHER" id="PTHR32024:SF3">
    <property type="entry name" value="TRK SYSTEM POTASSIUM UPTAKE PROTEIN"/>
    <property type="match status" value="1"/>
</dbReference>
<feature type="transmembrane region" description="Helical" evidence="12">
    <location>
        <begin position="290"/>
        <end position="307"/>
    </location>
</feature>
<keyword evidence="10" id="KW-0997">Cell inner membrane</keyword>
<evidence type="ECO:0000256" key="3">
    <source>
        <dbReference type="ARBA" id="ARBA00022475"/>
    </source>
</evidence>
<dbReference type="GO" id="GO:0015379">
    <property type="term" value="F:potassium:chloride symporter activity"/>
    <property type="evidence" value="ECO:0007669"/>
    <property type="project" value="InterPro"/>
</dbReference>
<keyword evidence="11" id="KW-0479">Metal-binding</keyword>
<feature type="transmembrane region" description="Helical" evidence="12">
    <location>
        <begin position="87"/>
        <end position="108"/>
    </location>
</feature>
<dbReference type="Proteomes" id="UP000321567">
    <property type="component" value="Unassembled WGS sequence"/>
</dbReference>
<dbReference type="Pfam" id="PF02386">
    <property type="entry name" value="TrkH"/>
    <property type="match status" value="1"/>
</dbReference>
<feature type="binding site" evidence="11">
    <location>
        <position position="330"/>
    </location>
    <ligand>
        <name>K(+)</name>
        <dbReference type="ChEBI" id="CHEBI:29103"/>
    </ligand>
</feature>
<feature type="binding site" evidence="11">
    <location>
        <position position="331"/>
    </location>
    <ligand>
        <name>K(+)</name>
        <dbReference type="ChEBI" id="CHEBI:29103"/>
    </ligand>
</feature>
<comment type="subcellular location">
    <subcellularLocation>
        <location evidence="10">Cell inner membrane</location>
        <topology evidence="10">Multi-pass membrane protein</topology>
    </subcellularLocation>
    <subcellularLocation>
        <location evidence="1">Cell membrane</location>
        <topology evidence="1">Multi-pass membrane protein</topology>
    </subcellularLocation>
</comment>
<evidence type="ECO:0000256" key="6">
    <source>
        <dbReference type="ARBA" id="ARBA00022958"/>
    </source>
</evidence>
<evidence type="ECO:0000256" key="12">
    <source>
        <dbReference type="SAM" id="Phobius"/>
    </source>
</evidence>
<keyword evidence="6 10" id="KW-0630">Potassium</keyword>
<keyword evidence="9 10" id="KW-0472">Membrane</keyword>
<dbReference type="AlphaFoldDB" id="A0A512H4J4"/>
<keyword evidence="2 10" id="KW-0813">Transport</keyword>
<protein>
    <recommendedName>
        <fullName evidence="10">Trk system potassium uptake protein</fullName>
    </recommendedName>
</protein>
<feature type="binding site" evidence="11">
    <location>
        <position position="236"/>
    </location>
    <ligand>
        <name>K(+)</name>
        <dbReference type="ChEBI" id="CHEBI:29103"/>
    </ligand>
</feature>